<dbReference type="EMBL" id="JACHHV010000007">
    <property type="protein sequence ID" value="MBB5887738.1"/>
    <property type="molecule type" value="Genomic_DNA"/>
</dbReference>
<keyword evidence="2" id="KW-1185">Reference proteome</keyword>
<sequence length="408" mass="45388">MPIFNFAELSKNDIVNQTGDPPLGSMDSFFPDGNDALIMDSFLGSNQWVSARAALKNPDLFSIINLMSNDLANVMLKADKSKAQGIIDHPSTNASYHGFWQSVWAQLLIGGEAFAYRWRNANGNDVKWEYLRPSQVSTFYFEYENGMYYNITFEDPKIPPLFQVPQSDILHFRLFSIDGGRTGMSPLISMNDTLSIKRESNRLTMSSLRNAMNANGVLKVQNGGLLDDKTKAARSRRFMKTVRNSNGGPLVLDDLETYTPLEIKTNVAQLLSQTDWTSKQFAKVYGIPDTYVGGQGDQQSSLDQIKGLYAHALKRYLSAVVSELEYKQGTKITTDMRQVVDPLGESMMTSIANLVRYGTLAQNQGLFVLQKAGFVENDLPEPKNMNPVITNVKGTDLNEVSTPLKGGD</sequence>
<dbReference type="InterPro" id="IPR006944">
    <property type="entry name" value="Phage/GTA_portal"/>
</dbReference>
<dbReference type="InterPro" id="IPR006427">
    <property type="entry name" value="Portal_HK97"/>
</dbReference>
<name>A0A841C7M2_9LACT</name>
<dbReference type="RefSeq" id="WP_246415583.1">
    <property type="nucleotide sequence ID" value="NZ_JACHHV010000007.1"/>
</dbReference>
<evidence type="ECO:0000313" key="2">
    <source>
        <dbReference type="Proteomes" id="UP000562464"/>
    </source>
</evidence>
<proteinExistence type="predicted"/>
<protein>
    <submittedName>
        <fullName evidence="1">HK97 family phage portal protein</fullName>
    </submittedName>
</protein>
<dbReference type="Proteomes" id="UP000562464">
    <property type="component" value="Unassembled WGS sequence"/>
</dbReference>
<dbReference type="NCBIfam" id="TIGR01537">
    <property type="entry name" value="portal_HK97"/>
    <property type="match status" value="1"/>
</dbReference>
<dbReference type="Pfam" id="PF04860">
    <property type="entry name" value="Phage_portal"/>
    <property type="match status" value="1"/>
</dbReference>
<dbReference type="AlphaFoldDB" id="A0A841C7M2"/>
<reference evidence="1 2" key="1">
    <citation type="submission" date="2020-08" db="EMBL/GenBank/DDBJ databases">
        <title>Genomic Encyclopedia of Type Strains, Phase IV (KMG-IV): sequencing the most valuable type-strain genomes for metagenomic binning, comparative biology and taxonomic classification.</title>
        <authorList>
            <person name="Goeker M."/>
        </authorList>
    </citation>
    <scope>NUCLEOTIDE SEQUENCE [LARGE SCALE GENOMIC DNA]</scope>
    <source>
        <strain evidence="1 2">DSM 14925</strain>
    </source>
</reference>
<gene>
    <name evidence="1" type="ORF">HNQ37_000612</name>
</gene>
<evidence type="ECO:0000313" key="1">
    <source>
        <dbReference type="EMBL" id="MBB5887738.1"/>
    </source>
</evidence>
<organism evidence="1 2">
    <name type="scientific">Lactovum miscens</name>
    <dbReference type="NCBI Taxonomy" id="190387"/>
    <lineage>
        <taxon>Bacteria</taxon>
        <taxon>Bacillati</taxon>
        <taxon>Bacillota</taxon>
        <taxon>Bacilli</taxon>
        <taxon>Lactobacillales</taxon>
        <taxon>Streptococcaceae</taxon>
        <taxon>Lactovum</taxon>
    </lineage>
</organism>
<comment type="caution">
    <text evidence="1">The sequence shown here is derived from an EMBL/GenBank/DDBJ whole genome shotgun (WGS) entry which is preliminary data.</text>
</comment>
<accession>A0A841C7M2</accession>